<gene>
    <name evidence="4" type="ORF">DPMN_081529</name>
</gene>
<protein>
    <recommendedName>
        <fullName evidence="3">Transglutaminase-like domain-containing protein</fullName>
    </recommendedName>
</protein>
<feature type="region of interest" description="Disordered" evidence="2">
    <location>
        <begin position="1066"/>
        <end position="1093"/>
    </location>
</feature>
<dbReference type="PANTHER" id="PTHR47020">
    <property type="entry name" value="HILLARIN"/>
    <property type="match status" value="1"/>
</dbReference>
<accession>A0A9D4BG05</accession>
<feature type="coiled-coil region" evidence="1">
    <location>
        <begin position="927"/>
        <end position="954"/>
    </location>
</feature>
<feature type="region of interest" description="Disordered" evidence="2">
    <location>
        <begin position="1"/>
        <end position="99"/>
    </location>
</feature>
<evidence type="ECO:0000313" key="5">
    <source>
        <dbReference type="Proteomes" id="UP000828390"/>
    </source>
</evidence>
<dbReference type="Gene3D" id="3.10.620.30">
    <property type="match status" value="1"/>
</dbReference>
<dbReference type="Proteomes" id="UP000828390">
    <property type="component" value="Unassembled WGS sequence"/>
</dbReference>
<dbReference type="SMART" id="SM00460">
    <property type="entry name" value="TGc"/>
    <property type="match status" value="1"/>
</dbReference>
<evidence type="ECO:0000259" key="3">
    <source>
        <dbReference type="SMART" id="SM00460"/>
    </source>
</evidence>
<proteinExistence type="predicted"/>
<reference evidence="4" key="1">
    <citation type="journal article" date="2019" name="bioRxiv">
        <title>The Genome of the Zebra Mussel, Dreissena polymorpha: A Resource for Invasive Species Research.</title>
        <authorList>
            <person name="McCartney M.A."/>
            <person name="Auch B."/>
            <person name="Kono T."/>
            <person name="Mallez S."/>
            <person name="Zhang Y."/>
            <person name="Obille A."/>
            <person name="Becker A."/>
            <person name="Abrahante J.E."/>
            <person name="Garbe J."/>
            <person name="Badalamenti J.P."/>
            <person name="Herman A."/>
            <person name="Mangelson H."/>
            <person name="Liachko I."/>
            <person name="Sullivan S."/>
            <person name="Sone E.D."/>
            <person name="Koren S."/>
            <person name="Silverstein K.A.T."/>
            <person name="Beckman K.B."/>
            <person name="Gohl D.M."/>
        </authorList>
    </citation>
    <scope>NUCLEOTIDE SEQUENCE</scope>
    <source>
        <strain evidence="4">Duluth1</strain>
        <tissue evidence="4">Whole animal</tissue>
    </source>
</reference>
<dbReference type="OrthoDB" id="6129702at2759"/>
<dbReference type="InterPro" id="IPR002931">
    <property type="entry name" value="Transglutaminase-like"/>
</dbReference>
<name>A0A9D4BG05_DREPO</name>
<feature type="compositionally biased region" description="Low complexity" evidence="2">
    <location>
        <begin position="28"/>
        <end position="37"/>
    </location>
</feature>
<feature type="compositionally biased region" description="Basic and acidic residues" evidence="2">
    <location>
        <begin position="826"/>
        <end position="846"/>
    </location>
</feature>
<dbReference type="InterPro" id="IPR038765">
    <property type="entry name" value="Papain-like_cys_pep_sf"/>
</dbReference>
<dbReference type="PANTHER" id="PTHR47020:SF1">
    <property type="entry name" value="HILLARIN"/>
    <property type="match status" value="1"/>
</dbReference>
<feature type="domain" description="Transglutaminase-like" evidence="3">
    <location>
        <begin position="176"/>
        <end position="245"/>
    </location>
</feature>
<feature type="compositionally biased region" description="Polar residues" evidence="2">
    <location>
        <begin position="71"/>
        <end position="81"/>
    </location>
</feature>
<evidence type="ECO:0000313" key="4">
    <source>
        <dbReference type="EMBL" id="KAH3694090.1"/>
    </source>
</evidence>
<keyword evidence="5" id="KW-1185">Reference proteome</keyword>
<organism evidence="4 5">
    <name type="scientific">Dreissena polymorpha</name>
    <name type="common">Zebra mussel</name>
    <name type="synonym">Mytilus polymorpha</name>
    <dbReference type="NCBI Taxonomy" id="45954"/>
    <lineage>
        <taxon>Eukaryota</taxon>
        <taxon>Metazoa</taxon>
        <taxon>Spiralia</taxon>
        <taxon>Lophotrochozoa</taxon>
        <taxon>Mollusca</taxon>
        <taxon>Bivalvia</taxon>
        <taxon>Autobranchia</taxon>
        <taxon>Heteroconchia</taxon>
        <taxon>Euheterodonta</taxon>
        <taxon>Imparidentia</taxon>
        <taxon>Neoheterodontei</taxon>
        <taxon>Myida</taxon>
        <taxon>Dreissenoidea</taxon>
        <taxon>Dreissenidae</taxon>
        <taxon>Dreissena</taxon>
    </lineage>
</organism>
<feature type="compositionally biased region" description="Polar residues" evidence="2">
    <location>
        <begin position="1"/>
        <end position="14"/>
    </location>
</feature>
<evidence type="ECO:0000256" key="2">
    <source>
        <dbReference type="SAM" id="MobiDB-lite"/>
    </source>
</evidence>
<dbReference type="SUPFAM" id="SSF54001">
    <property type="entry name" value="Cysteine proteinases"/>
    <property type="match status" value="1"/>
</dbReference>
<dbReference type="Pfam" id="PF23265">
    <property type="entry name" value="Ig-like_KY"/>
    <property type="match status" value="3"/>
</dbReference>
<evidence type="ECO:0000256" key="1">
    <source>
        <dbReference type="SAM" id="Coils"/>
    </source>
</evidence>
<sequence>MGTGASTQVQQPTRPVTAPYAKPAVNGNAAPSSSAKNPAPPKSAGLDLRRAHTSVQNNGHTSSDESTSSSPGARSGQQQDPPNYHRSQIPPPRPPRTLKSDIFSLERYKEVDDYVLNAPPKLLVGNFNELIKYLTRNNERWDDLCKIRAIFLWVTSIDVYNLKVDGVPPTHSPLEYFTKIQCNMGNHAHLISGLCQMAGIPCVIISGMNKSAAYDIGGRVDRKSMGAQWNAVYVNDDWRFLDAFWASACVVGRKTGEWTLVDSDGNVTQEDEESAEGTTQHRINEFYFFPDPDKLVWTHYPDEVQWQLLDRPVSQKEFEEHVYLRERFHYLGMKLMPNSHDRCVLSSKDGEIEIVFSLPPKSSENSRFKYMLYQGQKSRNKEEEDILLDRFVMFEHTAHLLRFTIRFPISGRFKMDVFGLDVTESDIFDLACTYIIQCNEAKKNCLPLPDVPPIGWGPGANAKEAGLKPITHDGAIIVTKDGNVEIRLAAEKNIQLHQMLKHALIDEATLSNYAVTRLENGEAVVNIRLPQGGEYALKLYADDAGKEGVAPNVLNYLIKSEGKNVSNPPFPNISDGSLGAKPLSENLGVKAITPKGGNIQAKNGRTRVEFQARSGVQLMVELHSSDELACKRMMVTPKEENGKWIFDLDMPEEGEYSLNVFGCSKNSVDRIYNVHSYLVKSDGRKLDGAEIDMRAQNKHVQTHVPIETVQTSDNEVLIPIPPGFEDVCASLHRRNANDPPNAHQVDIIEQDGIQLIRARLPEFGEYQLNLYDRDRKAVLRNIAKYQINRRPPGELYEDNTKMLMHNLGATQPIVEEDEEEYAAPSRIDKNESDEDKNKRMEEEQRRATRRQIQKAIDMKDPEMLERYIQAYEKLNPAYDDEMLVKARRVLAALDAKEELTQACQRRDLDSLKKAIARAKDVNYDHQLDLQLALANRLRDQLERIEKLRHSVLNLDSKTIAEIKTYSNPPDGVHQSMMATFILLGNTPKEVRNWRTCQALVGKTGKESLMRRISGFDPKDCSLAVAQLAKHMIENYSMSQIRDVSAGAATFFGWSLGMIEEIESTGGSGMGIISKPPQKQERPKTKNSSRNGKR</sequence>
<dbReference type="InterPro" id="IPR056564">
    <property type="entry name" value="Ig-like_KY"/>
</dbReference>
<reference evidence="4" key="2">
    <citation type="submission" date="2020-11" db="EMBL/GenBank/DDBJ databases">
        <authorList>
            <person name="McCartney M.A."/>
            <person name="Auch B."/>
            <person name="Kono T."/>
            <person name="Mallez S."/>
            <person name="Becker A."/>
            <person name="Gohl D.M."/>
            <person name="Silverstein K.A.T."/>
            <person name="Koren S."/>
            <person name="Bechman K.B."/>
            <person name="Herman A."/>
            <person name="Abrahante J.E."/>
            <person name="Garbe J."/>
        </authorList>
    </citation>
    <scope>NUCLEOTIDE SEQUENCE</scope>
    <source>
        <strain evidence="4">Duluth1</strain>
        <tissue evidence="4">Whole animal</tissue>
    </source>
</reference>
<dbReference type="EMBL" id="JAIWYP010000016">
    <property type="protein sequence ID" value="KAH3694090.1"/>
    <property type="molecule type" value="Genomic_DNA"/>
</dbReference>
<feature type="compositionally biased region" description="Basic residues" evidence="2">
    <location>
        <begin position="1084"/>
        <end position="1093"/>
    </location>
</feature>
<dbReference type="Pfam" id="PF01841">
    <property type="entry name" value="Transglut_core"/>
    <property type="match status" value="1"/>
</dbReference>
<dbReference type="InterPro" id="IPR053041">
    <property type="entry name" value="Transglut-like_Superfamily_Mod"/>
</dbReference>
<keyword evidence="1" id="KW-0175">Coiled coil</keyword>
<dbReference type="Gene3D" id="1.20.920.60">
    <property type="match status" value="1"/>
</dbReference>
<dbReference type="AlphaFoldDB" id="A0A9D4BG05"/>
<comment type="caution">
    <text evidence="4">The sequence shown here is derived from an EMBL/GenBank/DDBJ whole genome shotgun (WGS) entry which is preliminary data.</text>
</comment>
<feature type="region of interest" description="Disordered" evidence="2">
    <location>
        <begin position="815"/>
        <end position="850"/>
    </location>
</feature>